<evidence type="ECO:0000313" key="1">
    <source>
        <dbReference type="EMBL" id="GAE26999.1"/>
    </source>
</evidence>
<dbReference type="STRING" id="1236970.JCM9140_3109"/>
<organism evidence="1 2">
    <name type="scientific">Halalkalibacter wakoensis JCM 9140</name>
    <dbReference type="NCBI Taxonomy" id="1236970"/>
    <lineage>
        <taxon>Bacteria</taxon>
        <taxon>Bacillati</taxon>
        <taxon>Bacillota</taxon>
        <taxon>Bacilli</taxon>
        <taxon>Bacillales</taxon>
        <taxon>Bacillaceae</taxon>
        <taxon>Halalkalibacter</taxon>
    </lineage>
</organism>
<accession>W4Q6L2</accession>
<dbReference type="EMBL" id="BAUT01000037">
    <property type="protein sequence ID" value="GAE26999.1"/>
    <property type="molecule type" value="Genomic_DNA"/>
</dbReference>
<sequence>MKDIKKGHLTSIQVTIPTSVVESLDFIVAESQKEEPEVNRNGVVSYAIQKFYVDEGYYDLKEHDE</sequence>
<proteinExistence type="predicted"/>
<gene>
    <name evidence="1" type="ORF">JCM9140_3109</name>
</gene>
<name>W4Q6L2_9BACI</name>
<protein>
    <submittedName>
        <fullName evidence="1">Uncharacterized protein</fullName>
    </submittedName>
</protein>
<keyword evidence="2" id="KW-1185">Reference proteome</keyword>
<reference evidence="1" key="1">
    <citation type="journal article" date="2014" name="Genome Announc.">
        <title>Draft Genome Sequences of Three Alkaliphilic Bacillus Strains, Bacillus wakoensis JCM 9140T, Bacillus akibai JCM 9157T, and Bacillus hemicellulosilyticus JCM 9152T.</title>
        <authorList>
            <person name="Yuki M."/>
            <person name="Oshima K."/>
            <person name="Suda W."/>
            <person name="Oshida Y."/>
            <person name="Kitamura K."/>
            <person name="Iida T."/>
            <person name="Hattori M."/>
            <person name="Ohkuma M."/>
        </authorList>
    </citation>
    <scope>NUCLEOTIDE SEQUENCE [LARGE SCALE GENOMIC DNA]</scope>
    <source>
        <strain evidence="1">JCM 9140</strain>
    </source>
</reference>
<comment type="caution">
    <text evidence="1">The sequence shown here is derived from an EMBL/GenBank/DDBJ whole genome shotgun (WGS) entry which is preliminary data.</text>
</comment>
<evidence type="ECO:0000313" key="2">
    <source>
        <dbReference type="Proteomes" id="UP000018890"/>
    </source>
</evidence>
<dbReference type="AlphaFoldDB" id="W4Q6L2"/>
<dbReference type="RefSeq" id="WP_034747528.1">
    <property type="nucleotide sequence ID" value="NZ_BAUT01000037.1"/>
</dbReference>
<dbReference type="Proteomes" id="UP000018890">
    <property type="component" value="Unassembled WGS sequence"/>
</dbReference>